<organism evidence="1 2">
    <name type="scientific">Emiliania huxleyi (strain CCMP1516)</name>
    <dbReference type="NCBI Taxonomy" id="280463"/>
    <lineage>
        <taxon>Eukaryota</taxon>
        <taxon>Haptista</taxon>
        <taxon>Haptophyta</taxon>
        <taxon>Prymnesiophyceae</taxon>
        <taxon>Isochrysidales</taxon>
        <taxon>Noelaerhabdaceae</taxon>
        <taxon>Emiliania</taxon>
    </lineage>
</organism>
<protein>
    <submittedName>
        <fullName evidence="1">Uncharacterized protein</fullName>
    </submittedName>
</protein>
<reference evidence="2" key="1">
    <citation type="journal article" date="2013" name="Nature">
        <title>Pan genome of the phytoplankton Emiliania underpins its global distribution.</title>
        <authorList>
            <person name="Read B.A."/>
            <person name="Kegel J."/>
            <person name="Klute M.J."/>
            <person name="Kuo A."/>
            <person name="Lefebvre S.C."/>
            <person name="Maumus F."/>
            <person name="Mayer C."/>
            <person name="Miller J."/>
            <person name="Monier A."/>
            <person name="Salamov A."/>
            <person name="Young J."/>
            <person name="Aguilar M."/>
            <person name="Claverie J.M."/>
            <person name="Frickenhaus S."/>
            <person name="Gonzalez K."/>
            <person name="Herman E.K."/>
            <person name="Lin Y.C."/>
            <person name="Napier J."/>
            <person name="Ogata H."/>
            <person name="Sarno A.F."/>
            <person name="Shmutz J."/>
            <person name="Schroeder D."/>
            <person name="de Vargas C."/>
            <person name="Verret F."/>
            <person name="von Dassow P."/>
            <person name="Valentin K."/>
            <person name="Van de Peer Y."/>
            <person name="Wheeler G."/>
            <person name="Dacks J.B."/>
            <person name="Delwiche C.F."/>
            <person name="Dyhrman S.T."/>
            <person name="Glockner G."/>
            <person name="John U."/>
            <person name="Richards T."/>
            <person name="Worden A.Z."/>
            <person name="Zhang X."/>
            <person name="Grigoriev I.V."/>
            <person name="Allen A.E."/>
            <person name="Bidle K."/>
            <person name="Borodovsky M."/>
            <person name="Bowler C."/>
            <person name="Brownlee C."/>
            <person name="Cock J.M."/>
            <person name="Elias M."/>
            <person name="Gladyshev V.N."/>
            <person name="Groth M."/>
            <person name="Guda C."/>
            <person name="Hadaegh A."/>
            <person name="Iglesias-Rodriguez M.D."/>
            <person name="Jenkins J."/>
            <person name="Jones B.M."/>
            <person name="Lawson T."/>
            <person name="Leese F."/>
            <person name="Lindquist E."/>
            <person name="Lobanov A."/>
            <person name="Lomsadze A."/>
            <person name="Malik S.B."/>
            <person name="Marsh M.E."/>
            <person name="Mackinder L."/>
            <person name="Mock T."/>
            <person name="Mueller-Roeber B."/>
            <person name="Pagarete A."/>
            <person name="Parker M."/>
            <person name="Probert I."/>
            <person name="Quesneville H."/>
            <person name="Raines C."/>
            <person name="Rensing S.A."/>
            <person name="Riano-Pachon D.M."/>
            <person name="Richier S."/>
            <person name="Rokitta S."/>
            <person name="Shiraiwa Y."/>
            <person name="Soanes D.M."/>
            <person name="van der Giezen M."/>
            <person name="Wahlund T.M."/>
            <person name="Williams B."/>
            <person name="Wilson W."/>
            <person name="Wolfe G."/>
            <person name="Wurch L.L."/>
        </authorList>
    </citation>
    <scope>NUCLEOTIDE SEQUENCE</scope>
</reference>
<accession>A0A0D3IF73</accession>
<dbReference type="EnsemblProtists" id="EOD09908">
    <property type="protein sequence ID" value="EOD09908"/>
    <property type="gene ID" value="EMIHUDRAFT_446245"/>
</dbReference>
<evidence type="ECO:0000313" key="2">
    <source>
        <dbReference type="Proteomes" id="UP000013827"/>
    </source>
</evidence>
<dbReference type="AlphaFoldDB" id="A0A0D3IF73"/>
<evidence type="ECO:0000313" key="1">
    <source>
        <dbReference type="EnsemblProtists" id="EOD09908"/>
    </source>
</evidence>
<dbReference type="HOGENOM" id="CLU_1589465_0_0_1"/>
<dbReference type="PaxDb" id="2903-EOD09908"/>
<proteinExistence type="predicted"/>
<sequence length="168" mass="18411">MATLAIVHPDESMSLGCSHVDVQEATVVALEPLLGHVDLQEATVVRLSRSIDGIPFAVPLPASVPTATLRPPRWLYIRVFAKTSTGLFYRPCTLHRDGDHIDVSGFAEGSMLDCRSVSAERYELRCTIRRAGAAEPIHLRIRCLKRSDYAQLVSIGASYVPKSLLDIA</sequence>
<reference evidence="1" key="2">
    <citation type="submission" date="2024-10" db="UniProtKB">
        <authorList>
            <consortium name="EnsemblProtists"/>
        </authorList>
    </citation>
    <scope>IDENTIFICATION</scope>
</reference>
<dbReference type="RefSeq" id="XP_005762337.1">
    <property type="nucleotide sequence ID" value="XM_005762280.1"/>
</dbReference>
<keyword evidence="2" id="KW-1185">Reference proteome</keyword>
<name>A0A0D3IF73_EMIH1</name>
<dbReference type="Proteomes" id="UP000013827">
    <property type="component" value="Unassembled WGS sequence"/>
</dbReference>
<dbReference type="GeneID" id="17256063"/>
<dbReference type="KEGG" id="ehx:EMIHUDRAFT_446245"/>